<evidence type="ECO:0000313" key="3">
    <source>
        <dbReference type="Proteomes" id="UP000045706"/>
    </source>
</evidence>
<gene>
    <name evidence="2" type="ORF">BN1723_002337</name>
</gene>
<feature type="region of interest" description="Disordered" evidence="1">
    <location>
        <begin position="35"/>
        <end position="72"/>
    </location>
</feature>
<sequence>MGLTRGQEPRKGKGQPFFSLPASSVLLVLSHTDREIDLRTSPSAAPTEPATETRPDAHSQSQTRLSTSWPVW</sequence>
<accession>A0A0G4L5A0</accession>
<feature type="compositionally biased region" description="Polar residues" evidence="1">
    <location>
        <begin position="58"/>
        <end position="72"/>
    </location>
</feature>
<evidence type="ECO:0000313" key="2">
    <source>
        <dbReference type="EMBL" id="CRK17169.1"/>
    </source>
</evidence>
<reference evidence="3" key="1">
    <citation type="submission" date="2015-05" db="EMBL/GenBank/DDBJ databases">
        <authorList>
            <person name="Fogelqvist Johan"/>
        </authorList>
    </citation>
    <scope>NUCLEOTIDE SEQUENCE [LARGE SCALE GENOMIC DNA]</scope>
</reference>
<dbReference type="Proteomes" id="UP000045706">
    <property type="component" value="Unassembled WGS sequence"/>
</dbReference>
<name>A0A0G4L5A0_VERLO</name>
<evidence type="ECO:0000256" key="1">
    <source>
        <dbReference type="SAM" id="MobiDB-lite"/>
    </source>
</evidence>
<proteinExistence type="predicted"/>
<dbReference type="AlphaFoldDB" id="A0A0G4L5A0"/>
<organism evidence="2 3">
    <name type="scientific">Verticillium longisporum</name>
    <name type="common">Verticillium dahliae var. longisporum</name>
    <dbReference type="NCBI Taxonomy" id="100787"/>
    <lineage>
        <taxon>Eukaryota</taxon>
        <taxon>Fungi</taxon>
        <taxon>Dikarya</taxon>
        <taxon>Ascomycota</taxon>
        <taxon>Pezizomycotina</taxon>
        <taxon>Sordariomycetes</taxon>
        <taxon>Hypocreomycetidae</taxon>
        <taxon>Glomerellales</taxon>
        <taxon>Plectosphaerellaceae</taxon>
        <taxon>Verticillium</taxon>
    </lineage>
</organism>
<protein>
    <submittedName>
        <fullName evidence="2">Uncharacterized protein</fullName>
    </submittedName>
</protein>
<dbReference type="EMBL" id="CVQI01007779">
    <property type="protein sequence ID" value="CRK17169.1"/>
    <property type="molecule type" value="Genomic_DNA"/>
</dbReference>